<feature type="compositionally biased region" description="Polar residues" evidence="1">
    <location>
        <begin position="1"/>
        <end position="14"/>
    </location>
</feature>
<reference evidence="2" key="1">
    <citation type="submission" date="2012-04" db="EMBL/GenBank/DDBJ databases">
        <title>The Genome Sequence of Loa loa.</title>
        <authorList>
            <consortium name="The Broad Institute Genome Sequencing Platform"/>
            <consortium name="Broad Institute Genome Sequencing Center for Infectious Disease"/>
            <person name="Nutman T.B."/>
            <person name="Fink D.L."/>
            <person name="Russ C."/>
            <person name="Young S."/>
            <person name="Zeng Q."/>
            <person name="Gargeya S."/>
            <person name="Alvarado L."/>
            <person name="Berlin A."/>
            <person name="Chapman S.B."/>
            <person name="Chen Z."/>
            <person name="Freedman E."/>
            <person name="Gellesch M."/>
            <person name="Goldberg J."/>
            <person name="Griggs A."/>
            <person name="Gujja S."/>
            <person name="Heilman E.R."/>
            <person name="Heiman D."/>
            <person name="Howarth C."/>
            <person name="Mehta T."/>
            <person name="Neiman D."/>
            <person name="Pearson M."/>
            <person name="Roberts A."/>
            <person name="Saif S."/>
            <person name="Shea T."/>
            <person name="Shenoy N."/>
            <person name="Sisk P."/>
            <person name="Stolte C."/>
            <person name="Sykes S."/>
            <person name="White J."/>
            <person name="Yandava C."/>
            <person name="Haas B."/>
            <person name="Henn M.R."/>
            <person name="Nusbaum C."/>
            <person name="Birren B."/>
        </authorList>
    </citation>
    <scope>NUCLEOTIDE SEQUENCE [LARGE SCALE GENOMIC DNA]</scope>
</reference>
<dbReference type="WBParaSite" id="EN70_6097">
    <property type="protein sequence ID" value="EN70_6097"/>
    <property type="gene ID" value="EN70_6097"/>
</dbReference>
<keyword evidence="2" id="KW-1185">Reference proteome</keyword>
<feature type="region of interest" description="Disordered" evidence="1">
    <location>
        <begin position="1"/>
        <end position="31"/>
    </location>
</feature>
<reference evidence="3" key="2">
    <citation type="submission" date="2016-11" db="UniProtKB">
        <authorList>
            <consortium name="WormBaseParasite"/>
        </authorList>
    </citation>
    <scope>IDENTIFICATION</scope>
</reference>
<dbReference type="Proteomes" id="UP000095285">
    <property type="component" value="Unassembled WGS sequence"/>
</dbReference>
<evidence type="ECO:0000256" key="1">
    <source>
        <dbReference type="SAM" id="MobiDB-lite"/>
    </source>
</evidence>
<accession>A0A1I7VTI7</accession>
<evidence type="ECO:0000313" key="2">
    <source>
        <dbReference type="Proteomes" id="UP000095285"/>
    </source>
</evidence>
<feature type="compositionally biased region" description="Basic and acidic residues" evidence="1">
    <location>
        <begin position="20"/>
        <end position="31"/>
    </location>
</feature>
<organism evidence="2 3">
    <name type="scientific">Loa loa</name>
    <name type="common">Eye worm</name>
    <name type="synonym">Filaria loa</name>
    <dbReference type="NCBI Taxonomy" id="7209"/>
    <lineage>
        <taxon>Eukaryota</taxon>
        <taxon>Metazoa</taxon>
        <taxon>Ecdysozoa</taxon>
        <taxon>Nematoda</taxon>
        <taxon>Chromadorea</taxon>
        <taxon>Rhabditida</taxon>
        <taxon>Spirurina</taxon>
        <taxon>Spiruromorpha</taxon>
        <taxon>Filarioidea</taxon>
        <taxon>Onchocercidae</taxon>
        <taxon>Loa</taxon>
    </lineage>
</organism>
<dbReference type="AlphaFoldDB" id="A0A1I7VTI7"/>
<protein>
    <submittedName>
        <fullName evidence="3">Transmembrane protein</fullName>
    </submittedName>
</protein>
<name>A0A1I7VTI7_LOALO</name>
<evidence type="ECO:0000313" key="3">
    <source>
        <dbReference type="WBParaSite" id="EN70_6097"/>
    </source>
</evidence>
<proteinExistence type="predicted"/>
<sequence length="111" mass="13035">MVTSTQTHECVTSTRNKRMRRDEKHHNDQKSKNITVTPISIADWNGLQAVRCVAFYISVWWELKKAGNENLDLWCFNRGFTGFPESYLVITLNYFDMGPVDYFPSFKDFTK</sequence>